<dbReference type="SUPFAM" id="SSF56601">
    <property type="entry name" value="beta-lactamase/transpeptidase-like"/>
    <property type="match status" value="1"/>
</dbReference>
<dbReference type="GO" id="GO:0071555">
    <property type="term" value="P:cell wall organization"/>
    <property type="evidence" value="ECO:0007669"/>
    <property type="project" value="UniProtKB-KW"/>
</dbReference>
<comment type="caution">
    <text evidence="13">The sequence shown here is derived from an EMBL/GenBank/DDBJ whole genome shotgun (WGS) entry which is preliminary data.</text>
</comment>
<dbReference type="GO" id="GO:0006508">
    <property type="term" value="P:proteolysis"/>
    <property type="evidence" value="ECO:0007669"/>
    <property type="project" value="InterPro"/>
</dbReference>
<accession>A0A9W6N561</accession>
<feature type="active site" description="Acyl-ester intermediate" evidence="7">
    <location>
        <position position="54"/>
    </location>
</feature>
<evidence type="ECO:0000256" key="9">
    <source>
        <dbReference type="RuleBase" id="RU004016"/>
    </source>
</evidence>
<evidence type="ECO:0000256" key="3">
    <source>
        <dbReference type="ARBA" id="ARBA00022801"/>
    </source>
</evidence>
<keyword evidence="3" id="KW-0378">Hydrolase</keyword>
<evidence type="ECO:0000256" key="5">
    <source>
        <dbReference type="ARBA" id="ARBA00022984"/>
    </source>
</evidence>
<feature type="region of interest" description="Disordered" evidence="10">
    <location>
        <begin position="379"/>
        <end position="455"/>
    </location>
</feature>
<keyword evidence="14" id="KW-1185">Reference proteome</keyword>
<feature type="chain" id="PRO_5040719227" description="Peptidase S11 D-alanyl-D-alanine carboxypeptidase A N-terminal domain-containing protein" evidence="11">
    <location>
        <begin position="28"/>
        <end position="455"/>
    </location>
</feature>
<dbReference type="RefSeq" id="WP_271205901.1">
    <property type="nucleotide sequence ID" value="NZ_BSFK01000016.1"/>
</dbReference>
<dbReference type="AlphaFoldDB" id="A0A9W6N561"/>
<proteinExistence type="inferred from homology"/>
<dbReference type="PANTHER" id="PTHR21581:SF6">
    <property type="entry name" value="TRAFFICKING PROTEIN PARTICLE COMPLEX SUBUNIT 12"/>
    <property type="match status" value="1"/>
</dbReference>
<evidence type="ECO:0000256" key="7">
    <source>
        <dbReference type="PIRSR" id="PIRSR618044-1"/>
    </source>
</evidence>
<feature type="active site" description="Proton acceptor" evidence="7">
    <location>
        <position position="57"/>
    </location>
</feature>
<evidence type="ECO:0000259" key="12">
    <source>
        <dbReference type="Pfam" id="PF00768"/>
    </source>
</evidence>
<sequence>MLQTFRRRAAMWLAIAAAAGLALPAQAQPVLVADIATGQVLEANEATTPWYPASLTKLMSTYVVLTAVRNGKLRLDTPLIYTARAQAEPPSKMGFQVGQTVTVDDALKMLMVQSANDIAFLLAEGVSGSVEGFVADMNRTARQLGMTNTNFVNPNGLPVRPGPDLQRTTARDMALLATALYRDFPGQAGLFSLDAIQIGDRILRNHNGLIGRYPGADGMKTGYVCSSGFNVVATASRGGRRLVAVVLGSQTPIERSETAIDAFERGFAATTARGTLAGLPQTVGAFPVDLREKMCGKSTAKARAERKLDPTGHPWRPILMSKTQVSPVRVYATPAPNAPAAAPKPSGLDEDAPTAFAPAAAAATGAAAAVAGAKATSGAAKAKSLRVDAPKKKAAKPAAKAAKKDGRVKVELAPKTGAKAAPKTGAKTLGAGTVAPQPLSGSIGRNAQPAGPSAF</sequence>
<organism evidence="13 14">
    <name type="scientific">Methylopila jiangsuensis</name>
    <dbReference type="NCBI Taxonomy" id="586230"/>
    <lineage>
        <taxon>Bacteria</taxon>
        <taxon>Pseudomonadati</taxon>
        <taxon>Pseudomonadota</taxon>
        <taxon>Alphaproteobacteria</taxon>
        <taxon>Hyphomicrobiales</taxon>
        <taxon>Methylopilaceae</taxon>
        <taxon>Methylopila</taxon>
    </lineage>
</organism>
<name>A0A9W6N561_9HYPH</name>
<dbReference type="GO" id="GO:0009252">
    <property type="term" value="P:peptidoglycan biosynthetic process"/>
    <property type="evidence" value="ECO:0007669"/>
    <property type="project" value="UniProtKB-KW"/>
</dbReference>
<feature type="binding site" evidence="8">
    <location>
        <position position="220"/>
    </location>
    <ligand>
        <name>substrate</name>
    </ligand>
</feature>
<dbReference type="PANTHER" id="PTHR21581">
    <property type="entry name" value="D-ALANYL-D-ALANINE CARBOXYPEPTIDASE"/>
    <property type="match status" value="1"/>
</dbReference>
<evidence type="ECO:0000313" key="14">
    <source>
        <dbReference type="Proteomes" id="UP001143364"/>
    </source>
</evidence>
<dbReference type="Proteomes" id="UP001143364">
    <property type="component" value="Unassembled WGS sequence"/>
</dbReference>
<reference evidence="13" key="1">
    <citation type="journal article" date="2014" name="Int. J. Syst. Evol. Microbiol.">
        <title>Complete genome sequence of Corynebacterium casei LMG S-19264T (=DSM 44701T), isolated from a smear-ripened cheese.</title>
        <authorList>
            <consortium name="US DOE Joint Genome Institute (JGI-PGF)"/>
            <person name="Walter F."/>
            <person name="Albersmeier A."/>
            <person name="Kalinowski J."/>
            <person name="Ruckert C."/>
        </authorList>
    </citation>
    <scope>NUCLEOTIDE SEQUENCE</scope>
    <source>
        <strain evidence="13">VKM B-2555</strain>
    </source>
</reference>
<protein>
    <recommendedName>
        <fullName evidence="12">Peptidase S11 D-alanyl-D-alanine carboxypeptidase A N-terminal domain-containing protein</fullName>
    </recommendedName>
</protein>
<evidence type="ECO:0000256" key="6">
    <source>
        <dbReference type="ARBA" id="ARBA00023316"/>
    </source>
</evidence>
<evidence type="ECO:0000256" key="2">
    <source>
        <dbReference type="ARBA" id="ARBA00022729"/>
    </source>
</evidence>
<evidence type="ECO:0000256" key="8">
    <source>
        <dbReference type="PIRSR" id="PIRSR618044-2"/>
    </source>
</evidence>
<evidence type="ECO:0000256" key="1">
    <source>
        <dbReference type="ARBA" id="ARBA00007164"/>
    </source>
</evidence>
<dbReference type="InterPro" id="IPR012338">
    <property type="entry name" value="Beta-lactam/transpept-like"/>
</dbReference>
<dbReference type="EMBL" id="BSFK01000016">
    <property type="protein sequence ID" value="GLK78085.1"/>
    <property type="molecule type" value="Genomic_DNA"/>
</dbReference>
<comment type="similarity">
    <text evidence="1 9">Belongs to the peptidase S11 family.</text>
</comment>
<gene>
    <name evidence="13" type="ORF">GCM10008171_33390</name>
</gene>
<evidence type="ECO:0000256" key="11">
    <source>
        <dbReference type="SAM" id="SignalP"/>
    </source>
</evidence>
<dbReference type="InterPro" id="IPR006311">
    <property type="entry name" value="TAT_signal"/>
</dbReference>
<evidence type="ECO:0000256" key="10">
    <source>
        <dbReference type="SAM" id="MobiDB-lite"/>
    </source>
</evidence>
<feature type="signal peptide" evidence="11">
    <location>
        <begin position="1"/>
        <end position="27"/>
    </location>
</feature>
<evidence type="ECO:0000256" key="4">
    <source>
        <dbReference type="ARBA" id="ARBA00022960"/>
    </source>
</evidence>
<dbReference type="InterPro" id="IPR018044">
    <property type="entry name" value="Peptidase_S11"/>
</dbReference>
<dbReference type="GO" id="GO:0009002">
    <property type="term" value="F:serine-type D-Ala-D-Ala carboxypeptidase activity"/>
    <property type="evidence" value="ECO:0007669"/>
    <property type="project" value="InterPro"/>
</dbReference>
<keyword evidence="4" id="KW-0133">Cell shape</keyword>
<dbReference type="InterPro" id="IPR001967">
    <property type="entry name" value="Peptidase_S11_N"/>
</dbReference>
<keyword evidence="5" id="KW-0573">Peptidoglycan synthesis</keyword>
<feature type="active site" evidence="7">
    <location>
        <position position="114"/>
    </location>
</feature>
<dbReference type="PRINTS" id="PR00725">
    <property type="entry name" value="DADACBPTASE1"/>
</dbReference>
<feature type="compositionally biased region" description="Basic and acidic residues" evidence="10">
    <location>
        <begin position="402"/>
        <end position="412"/>
    </location>
</feature>
<feature type="domain" description="Peptidase S11 D-alanyl-D-alanine carboxypeptidase A N-terminal" evidence="12">
    <location>
        <begin position="26"/>
        <end position="250"/>
    </location>
</feature>
<dbReference type="PROSITE" id="PS51318">
    <property type="entry name" value="TAT"/>
    <property type="match status" value="1"/>
</dbReference>
<dbReference type="GO" id="GO:0008360">
    <property type="term" value="P:regulation of cell shape"/>
    <property type="evidence" value="ECO:0007669"/>
    <property type="project" value="UniProtKB-KW"/>
</dbReference>
<reference evidence="13" key="2">
    <citation type="submission" date="2023-01" db="EMBL/GenBank/DDBJ databases">
        <authorList>
            <person name="Sun Q."/>
            <person name="Evtushenko L."/>
        </authorList>
    </citation>
    <scope>NUCLEOTIDE SEQUENCE</scope>
    <source>
        <strain evidence="13">VKM B-2555</strain>
    </source>
</reference>
<keyword evidence="2 11" id="KW-0732">Signal</keyword>
<evidence type="ECO:0000313" key="13">
    <source>
        <dbReference type="EMBL" id="GLK78085.1"/>
    </source>
</evidence>
<dbReference type="Gene3D" id="3.40.710.10">
    <property type="entry name" value="DD-peptidase/beta-lactamase superfamily"/>
    <property type="match status" value="1"/>
</dbReference>
<dbReference type="Pfam" id="PF00768">
    <property type="entry name" value="Peptidase_S11"/>
    <property type="match status" value="1"/>
</dbReference>
<keyword evidence="6" id="KW-0961">Cell wall biogenesis/degradation</keyword>
<feature type="compositionally biased region" description="Low complexity" evidence="10">
    <location>
        <begin position="413"/>
        <end position="433"/>
    </location>
</feature>